<evidence type="ECO:0000256" key="5">
    <source>
        <dbReference type="ARBA" id="ARBA00022692"/>
    </source>
</evidence>
<evidence type="ECO:0000256" key="9">
    <source>
        <dbReference type="ARBA" id="ARBA00023136"/>
    </source>
</evidence>
<feature type="transmembrane region" description="Helical" evidence="10">
    <location>
        <begin position="242"/>
        <end position="259"/>
    </location>
</feature>
<keyword evidence="3 10" id="KW-1003">Cell membrane</keyword>
<evidence type="ECO:0000256" key="6">
    <source>
        <dbReference type="ARBA" id="ARBA00022927"/>
    </source>
</evidence>
<feature type="domain" description="SSD" evidence="11">
    <location>
        <begin position="139"/>
        <end position="291"/>
    </location>
</feature>
<keyword evidence="5 10" id="KW-0812">Transmembrane</keyword>
<dbReference type="EMBL" id="MHLD01000044">
    <property type="protein sequence ID" value="OGZ01490.1"/>
    <property type="molecule type" value="Genomic_DNA"/>
</dbReference>
<dbReference type="GO" id="GO:0006605">
    <property type="term" value="P:protein targeting"/>
    <property type="evidence" value="ECO:0007669"/>
    <property type="project" value="UniProtKB-UniRule"/>
</dbReference>
<comment type="subcellular location">
    <subcellularLocation>
        <location evidence="1 10">Cell membrane</location>
        <topology evidence="1 10">Multi-pass membrane protein</topology>
    </subcellularLocation>
</comment>
<evidence type="ECO:0000313" key="13">
    <source>
        <dbReference type="Proteomes" id="UP000179281"/>
    </source>
</evidence>
<comment type="subunit">
    <text evidence="10">Forms a complex with SecD. Part of the essential Sec protein translocation apparatus which comprises SecA, SecYEG and auxiliary proteins SecDF. Other proteins may also be involved.</text>
</comment>
<dbReference type="InterPro" id="IPR048634">
    <property type="entry name" value="SecD_SecF_C"/>
</dbReference>
<dbReference type="STRING" id="1798653.A3G64_01485"/>
<accession>A0A1G2CL79</accession>
<keyword evidence="7 10" id="KW-1133">Transmembrane helix</keyword>
<dbReference type="InterPro" id="IPR022813">
    <property type="entry name" value="SecD/SecF_arch_bac"/>
</dbReference>
<evidence type="ECO:0000256" key="1">
    <source>
        <dbReference type="ARBA" id="ARBA00004651"/>
    </source>
</evidence>
<proteinExistence type="inferred from homology"/>
<evidence type="ECO:0000256" key="7">
    <source>
        <dbReference type="ARBA" id="ARBA00022989"/>
    </source>
</evidence>
<dbReference type="Pfam" id="PF02355">
    <property type="entry name" value="SecD_SecF_C"/>
    <property type="match status" value="1"/>
</dbReference>
<dbReference type="Proteomes" id="UP000179281">
    <property type="component" value="Unassembled WGS sequence"/>
</dbReference>
<evidence type="ECO:0000256" key="4">
    <source>
        <dbReference type="ARBA" id="ARBA00022519"/>
    </source>
</evidence>
<evidence type="ECO:0000313" key="12">
    <source>
        <dbReference type="EMBL" id="OGZ01490.1"/>
    </source>
</evidence>
<dbReference type="GO" id="GO:0043952">
    <property type="term" value="P:protein transport by the Sec complex"/>
    <property type="evidence" value="ECO:0007669"/>
    <property type="project" value="UniProtKB-UniRule"/>
</dbReference>
<dbReference type="Gene3D" id="1.20.1640.10">
    <property type="entry name" value="Multidrug efflux transporter AcrB transmembrane domain"/>
    <property type="match status" value="1"/>
</dbReference>
<dbReference type="InterPro" id="IPR000731">
    <property type="entry name" value="SSD"/>
</dbReference>
<dbReference type="PROSITE" id="PS50156">
    <property type="entry name" value="SSD"/>
    <property type="match status" value="1"/>
</dbReference>
<dbReference type="InterPro" id="IPR005665">
    <property type="entry name" value="SecF_bac"/>
</dbReference>
<evidence type="ECO:0000256" key="8">
    <source>
        <dbReference type="ARBA" id="ARBA00023010"/>
    </source>
</evidence>
<dbReference type="GO" id="GO:0065002">
    <property type="term" value="P:intracellular protein transmembrane transport"/>
    <property type="evidence" value="ECO:0007669"/>
    <property type="project" value="UniProtKB-UniRule"/>
</dbReference>
<feature type="transmembrane region" description="Helical" evidence="10">
    <location>
        <begin position="9"/>
        <end position="31"/>
    </location>
</feature>
<evidence type="ECO:0000256" key="2">
    <source>
        <dbReference type="ARBA" id="ARBA00022448"/>
    </source>
</evidence>
<comment type="function">
    <text evidence="10">Part of the Sec protein translocase complex. Interacts with the SecYEG preprotein conducting channel. SecDF uses the proton motive force (PMF) to complete protein translocation after the ATP-dependent function of SecA.</text>
</comment>
<dbReference type="NCBIfam" id="TIGR00966">
    <property type="entry name" value="transloc_SecF"/>
    <property type="match status" value="1"/>
</dbReference>
<reference evidence="12 13" key="1">
    <citation type="journal article" date="2016" name="Nat. Commun.">
        <title>Thousands of microbial genomes shed light on interconnected biogeochemical processes in an aquifer system.</title>
        <authorList>
            <person name="Anantharaman K."/>
            <person name="Brown C.T."/>
            <person name="Hug L.A."/>
            <person name="Sharon I."/>
            <person name="Castelle C.J."/>
            <person name="Probst A.J."/>
            <person name="Thomas B.C."/>
            <person name="Singh A."/>
            <person name="Wilkins M.J."/>
            <person name="Karaoz U."/>
            <person name="Brodie E.L."/>
            <person name="Williams K.H."/>
            <person name="Hubbard S.S."/>
            <person name="Banfield J.F."/>
        </authorList>
    </citation>
    <scope>NUCLEOTIDE SEQUENCE [LARGE SCALE GENOMIC DNA]</scope>
</reference>
<dbReference type="PANTHER" id="PTHR30081:SF8">
    <property type="entry name" value="PROTEIN TRANSLOCASE SUBUNIT SECF"/>
    <property type="match status" value="1"/>
</dbReference>
<dbReference type="GO" id="GO:0015450">
    <property type="term" value="F:protein-transporting ATPase activity"/>
    <property type="evidence" value="ECO:0007669"/>
    <property type="project" value="InterPro"/>
</dbReference>
<dbReference type="HAMAP" id="MF_01464_B">
    <property type="entry name" value="SecF_B"/>
    <property type="match status" value="1"/>
</dbReference>
<feature type="transmembrane region" description="Helical" evidence="10">
    <location>
        <begin position="157"/>
        <end position="179"/>
    </location>
</feature>
<comment type="similarity">
    <text evidence="10">Belongs to the SecD/SecF family. SecF subfamily.</text>
</comment>
<dbReference type="PANTHER" id="PTHR30081">
    <property type="entry name" value="PROTEIN-EXPORT MEMBRANE PROTEIN SEC"/>
    <property type="match status" value="1"/>
</dbReference>
<organism evidence="12 13">
    <name type="scientific">Candidatus Liptonbacteria bacterium RIFCSPLOWO2_12_FULL_60_15</name>
    <dbReference type="NCBI Taxonomy" id="1798653"/>
    <lineage>
        <taxon>Bacteria</taxon>
        <taxon>Candidatus Liptoniibacteriota</taxon>
    </lineage>
</organism>
<feature type="transmembrane region" description="Helical" evidence="10">
    <location>
        <begin position="265"/>
        <end position="295"/>
    </location>
</feature>
<comment type="caution">
    <text evidence="12">The sequence shown here is derived from an EMBL/GenBank/DDBJ whole genome shotgun (WGS) entry which is preliminary data.</text>
</comment>
<feature type="transmembrane region" description="Helical" evidence="10">
    <location>
        <begin position="126"/>
        <end position="145"/>
    </location>
</feature>
<keyword evidence="2 10" id="KW-0813">Transport</keyword>
<keyword evidence="8 10" id="KW-0811">Translocation</keyword>
<protein>
    <recommendedName>
        <fullName evidence="10">Protein-export membrane protein SecF</fullName>
    </recommendedName>
</protein>
<keyword evidence="6 10" id="KW-0653">Protein transport</keyword>
<dbReference type="InterPro" id="IPR022645">
    <property type="entry name" value="SecD/SecF_bac"/>
</dbReference>
<sequence>MINVIGKKWLFLGISGALVLASVVAISAYGFREGIDFRGGTLWQVASPDAALTEASLREFLAEQGMEDAVITRENQNGSFLVRIRAITEEEHQADLAALTLKFGGAEELGFQSIGPSIGAELRRRAFWGIGFVLIGISLFIAFAFRKVSRPIRSWKYGVVTLVTLFHDVVIPAGLFAYLGRFYGVEADTNFIVALLVVMGFSVHDTIVVFDRIRENLLLGREGAGLAEVVNKSINETLARSINTSVTLVLVLVALLLFGPATLTYFVLAILVGVILGTYSSIFVASPLLVIWHAFAAGRSPGRGN</sequence>
<name>A0A1G2CL79_9BACT</name>
<dbReference type="GO" id="GO:0005886">
    <property type="term" value="C:plasma membrane"/>
    <property type="evidence" value="ECO:0007669"/>
    <property type="project" value="UniProtKB-SubCell"/>
</dbReference>
<gene>
    <name evidence="10" type="primary">secF</name>
    <name evidence="12" type="ORF">A3G64_01485</name>
</gene>
<feature type="transmembrane region" description="Helical" evidence="10">
    <location>
        <begin position="191"/>
        <end position="210"/>
    </location>
</feature>
<evidence type="ECO:0000256" key="10">
    <source>
        <dbReference type="HAMAP-Rule" id="MF_01464"/>
    </source>
</evidence>
<keyword evidence="9 10" id="KW-0472">Membrane</keyword>
<dbReference type="PRINTS" id="PR01755">
    <property type="entry name" value="SECFTRNLCASE"/>
</dbReference>
<dbReference type="AlphaFoldDB" id="A0A1G2CL79"/>
<evidence type="ECO:0000259" key="11">
    <source>
        <dbReference type="PROSITE" id="PS50156"/>
    </source>
</evidence>
<dbReference type="SUPFAM" id="SSF82866">
    <property type="entry name" value="Multidrug efflux transporter AcrB transmembrane domain"/>
    <property type="match status" value="1"/>
</dbReference>
<keyword evidence="4" id="KW-0997">Cell inner membrane</keyword>
<evidence type="ECO:0000256" key="3">
    <source>
        <dbReference type="ARBA" id="ARBA00022475"/>
    </source>
</evidence>